<reference evidence="1 2" key="2">
    <citation type="submission" date="2010-03" db="EMBL/GenBank/DDBJ databases">
        <authorList>
            <person name="Pajon A."/>
        </authorList>
    </citation>
    <scope>NUCLEOTIDE SEQUENCE [LARGE SCALE GENOMIC DNA]</scope>
    <source>
        <strain evidence="2">7-10-1-b</strain>
    </source>
</reference>
<accession>D6E9L7</accession>
<dbReference type="InterPro" id="IPR013324">
    <property type="entry name" value="RNA_pol_sigma_r3/r4-like"/>
</dbReference>
<evidence type="ECO:0000313" key="2">
    <source>
        <dbReference type="Proteomes" id="UP000008805"/>
    </source>
</evidence>
<dbReference type="EMBL" id="FP929047">
    <property type="protein sequence ID" value="CBL04414.1"/>
    <property type="molecule type" value="Genomic_DNA"/>
</dbReference>
<dbReference type="KEGG" id="gpa:GPA_20850"/>
<proteinExistence type="predicted"/>
<gene>
    <name evidence="1" type="ORF">GPA_20850</name>
</gene>
<organism evidence="1 2">
    <name type="scientific">Gordonibacter pamelaeae 7-10-1-b</name>
    <dbReference type="NCBI Taxonomy" id="657308"/>
    <lineage>
        <taxon>Bacteria</taxon>
        <taxon>Bacillati</taxon>
        <taxon>Actinomycetota</taxon>
        <taxon>Coriobacteriia</taxon>
        <taxon>Eggerthellales</taxon>
        <taxon>Eggerthellaceae</taxon>
        <taxon>Gordonibacter</taxon>
    </lineage>
</organism>
<dbReference type="RefSeq" id="WP_015539758.1">
    <property type="nucleotide sequence ID" value="NC_021021.1"/>
</dbReference>
<dbReference type="AlphaFoldDB" id="D6E9L7"/>
<sequence>MPSSRSCRSSYDCIVKIKGVTMRPILFSQLMRSDGEGAMNPEELFADDRSPASEQERVHEDELHSLMRSILDWAISFLSESSQGTIRAIYFEGKTVKQHSEEEYVTVYAIYKRLARSYPVIKEIVLEELRGSTTRRAPSSRPCSGLAVAMRNEQVEAVQGEMLHRDGDEPLVASELNEAATTAALPRELRQDASAAACDEPCARCGSIGVRVSYAGECSIEEAVSRYLAARENVRDVIGDGPA</sequence>
<reference evidence="1 2" key="1">
    <citation type="submission" date="2010-03" db="EMBL/GenBank/DDBJ databases">
        <title>The genome sequence of Gordonibacter pamelaeae 7-10-1-bT.</title>
        <authorList>
            <consortium name="metaHIT consortium -- http://www.metahit.eu/"/>
            <person name="Pajon A."/>
            <person name="Turner K."/>
            <person name="Parkhill J."/>
            <person name="Timmis K."/>
            <person name="Oxley A."/>
            <person name="Wurdemann D."/>
        </authorList>
    </citation>
    <scope>NUCLEOTIDE SEQUENCE [LARGE SCALE GENOMIC DNA]</scope>
    <source>
        <strain evidence="2">7-10-1-b</strain>
    </source>
</reference>
<keyword evidence="2" id="KW-1185">Reference proteome</keyword>
<dbReference type="HOGENOM" id="CLU_1141311_0_0_11"/>
<dbReference type="BioCyc" id="GPAM657308:GPA_RS09685-MONOMER"/>
<dbReference type="Proteomes" id="UP000008805">
    <property type="component" value="Chromosome"/>
</dbReference>
<dbReference type="SUPFAM" id="SSF88659">
    <property type="entry name" value="Sigma3 and sigma4 domains of RNA polymerase sigma factors"/>
    <property type="match status" value="1"/>
</dbReference>
<name>D6E9L7_9ACTN</name>
<evidence type="ECO:0000313" key="1">
    <source>
        <dbReference type="EMBL" id="CBL04414.1"/>
    </source>
</evidence>
<protein>
    <submittedName>
        <fullName evidence="1">Uncharacterized protein</fullName>
    </submittedName>
</protein>